<evidence type="ECO:0000256" key="6">
    <source>
        <dbReference type="ARBA" id="ARBA00022777"/>
    </source>
</evidence>
<gene>
    <name evidence="9" type="ORF">BC938DRAFT_483815</name>
</gene>
<dbReference type="Proteomes" id="UP000274822">
    <property type="component" value="Unassembled WGS sequence"/>
</dbReference>
<evidence type="ECO:0000256" key="3">
    <source>
        <dbReference type="ARBA" id="ARBA00022527"/>
    </source>
</evidence>
<proteinExistence type="predicted"/>
<evidence type="ECO:0000313" key="9">
    <source>
        <dbReference type="EMBL" id="RUS33801.1"/>
    </source>
</evidence>
<keyword evidence="5" id="KW-0732">Signal</keyword>
<evidence type="ECO:0000259" key="8">
    <source>
        <dbReference type="PROSITE" id="PS51158"/>
    </source>
</evidence>
<dbReference type="Gene3D" id="3.40.50.410">
    <property type="entry name" value="von Willebrand factor, type A domain"/>
    <property type="match status" value="1"/>
</dbReference>
<dbReference type="Gene3D" id="3.30.200.20">
    <property type="entry name" value="Phosphorylase Kinase, domain 1"/>
    <property type="match status" value="1"/>
</dbReference>
<evidence type="ECO:0000256" key="5">
    <source>
        <dbReference type="ARBA" id="ARBA00022729"/>
    </source>
</evidence>
<name>A0A433QVF4_9FUNG</name>
<dbReference type="PROSITE" id="PS51158">
    <property type="entry name" value="ALPHA_KINASE"/>
    <property type="match status" value="1"/>
</dbReference>
<evidence type="ECO:0000256" key="2">
    <source>
        <dbReference type="ARBA" id="ARBA00022525"/>
    </source>
</evidence>
<evidence type="ECO:0000256" key="7">
    <source>
        <dbReference type="SAM" id="Coils"/>
    </source>
</evidence>
<dbReference type="GO" id="GO:0005524">
    <property type="term" value="F:ATP binding"/>
    <property type="evidence" value="ECO:0007669"/>
    <property type="project" value="InterPro"/>
</dbReference>
<sequence length="707" mass="78950">MAYSPPTSTRTRERLERENARLLVERTAALNLNSIPPTSTRTRERLSALEAENAALRAAGATFFSTAPRTAGRTRVALEAARAENAKLQASALRKEARTSTATLEALKRLEAENMRRRSELQTIDVLYMIDCTGSMAPWIREAAAKVVDVAQHISHKFQGYKVRFGFLGYRDFDDGSDRFTELPFTTNVAELQAKLDVTKAKGGGDGPEDVLGALAKAAKLPWSARTRVLYHIADAPSHFSQFNDDPGDDYPSTDPDGRSHLDAGIILRALGELNIDYHFVQAKKTYTEKMIKEFSRMYDNKPALRVLQVLDLGWDTTKFLPTVVETITASVSRTILRSESESISSTVLPDVPLITTIDWGSADTWGDLVNARSMSCNPAHSLQVVLDTPLEDLLKSTMDIYIRMQPFASGTQRYAFPMYEPHNNRRLVAKVFKRGPADRENYLEVMSTQSIAYKLANEFNTRRPPRPIDFLDVRVLEIRRPSGGIMYVTVEPFVEGNYVKHNNNANYSNELKVTAQAYSHFTWEASNNQLIVVDLQGVEYIMTDPVIHSANPLKDFGSTDLGLEGINLFFSNHRCNFVCKHLGLGRHPCQPSGEISTATEDMHRILEAAGPREVNCAAVGCGRIITLTTNRASAQSKTKSKANGLCDACNERLKEKHRAVCEEPGCDVMFEFQPYWFTAKGMAVPKRCSEHRGKRNAKQQSKVVIN</sequence>
<keyword evidence="6" id="KW-0418">Kinase</keyword>
<dbReference type="SMART" id="SM00811">
    <property type="entry name" value="Alpha_kinase"/>
    <property type="match status" value="1"/>
</dbReference>
<feature type="coiled-coil region" evidence="7">
    <location>
        <begin position="12"/>
        <end position="98"/>
    </location>
</feature>
<dbReference type="CDD" id="cd00198">
    <property type="entry name" value="vWFA"/>
    <property type="match status" value="1"/>
</dbReference>
<dbReference type="InterPro" id="IPR011009">
    <property type="entry name" value="Kinase-like_dom_sf"/>
</dbReference>
<dbReference type="EMBL" id="RBNJ01000921">
    <property type="protein sequence ID" value="RUS33801.1"/>
    <property type="molecule type" value="Genomic_DNA"/>
</dbReference>
<accession>A0A433QVF4</accession>
<dbReference type="InterPro" id="IPR036465">
    <property type="entry name" value="vWFA_dom_sf"/>
</dbReference>
<organism evidence="9 10">
    <name type="scientific">Jimgerdemannia flammicorona</name>
    <dbReference type="NCBI Taxonomy" id="994334"/>
    <lineage>
        <taxon>Eukaryota</taxon>
        <taxon>Fungi</taxon>
        <taxon>Fungi incertae sedis</taxon>
        <taxon>Mucoromycota</taxon>
        <taxon>Mucoromycotina</taxon>
        <taxon>Endogonomycetes</taxon>
        <taxon>Endogonales</taxon>
        <taxon>Endogonaceae</taxon>
        <taxon>Jimgerdemannia</taxon>
    </lineage>
</organism>
<dbReference type="AlphaFoldDB" id="A0A433QVF4"/>
<keyword evidence="2" id="KW-0964">Secreted</keyword>
<dbReference type="PANTHER" id="PTHR47763:SF4">
    <property type="entry name" value="ALPHA-PROTEIN KINASE VWKA"/>
    <property type="match status" value="1"/>
</dbReference>
<evidence type="ECO:0000313" key="10">
    <source>
        <dbReference type="Proteomes" id="UP000274822"/>
    </source>
</evidence>
<comment type="subcellular location">
    <subcellularLocation>
        <location evidence="1">Secreted</location>
    </subcellularLocation>
</comment>
<reference evidence="9 10" key="1">
    <citation type="journal article" date="2018" name="New Phytol.">
        <title>Phylogenomics of Endogonaceae and evolution of mycorrhizas within Mucoromycota.</title>
        <authorList>
            <person name="Chang Y."/>
            <person name="Desiro A."/>
            <person name="Na H."/>
            <person name="Sandor L."/>
            <person name="Lipzen A."/>
            <person name="Clum A."/>
            <person name="Barry K."/>
            <person name="Grigoriev I.V."/>
            <person name="Martin F.M."/>
            <person name="Stajich J.E."/>
            <person name="Smith M.E."/>
            <person name="Bonito G."/>
            <person name="Spatafora J.W."/>
        </authorList>
    </citation>
    <scope>NUCLEOTIDE SEQUENCE [LARGE SCALE GENOMIC DNA]</scope>
    <source>
        <strain evidence="9 10">AD002</strain>
    </source>
</reference>
<dbReference type="InterPro" id="IPR004166">
    <property type="entry name" value="a-kinase_dom"/>
</dbReference>
<protein>
    <recommendedName>
        <fullName evidence="8">Alpha-type protein kinase domain-containing protein</fullName>
    </recommendedName>
</protein>
<keyword evidence="10" id="KW-1185">Reference proteome</keyword>
<dbReference type="Pfam" id="PF02816">
    <property type="entry name" value="Alpha_kinase"/>
    <property type="match status" value="1"/>
</dbReference>
<evidence type="ECO:0000256" key="4">
    <source>
        <dbReference type="ARBA" id="ARBA00022679"/>
    </source>
</evidence>
<keyword evidence="4" id="KW-0808">Transferase</keyword>
<keyword evidence="7" id="KW-0175">Coiled coil</keyword>
<dbReference type="PANTHER" id="PTHR47763">
    <property type="entry name" value="ALPHA-PROTEIN KINASE VWKA"/>
    <property type="match status" value="1"/>
</dbReference>
<comment type="caution">
    <text evidence="9">The sequence shown here is derived from an EMBL/GenBank/DDBJ whole genome shotgun (WGS) entry which is preliminary data.</text>
</comment>
<dbReference type="InterPro" id="IPR052969">
    <property type="entry name" value="Thr-specific_kinase-like"/>
</dbReference>
<evidence type="ECO:0000256" key="1">
    <source>
        <dbReference type="ARBA" id="ARBA00004613"/>
    </source>
</evidence>
<dbReference type="Gene3D" id="3.20.200.10">
    <property type="entry name" value="MHCK/EF2 kinase"/>
    <property type="match status" value="1"/>
</dbReference>
<dbReference type="GO" id="GO:0004674">
    <property type="term" value="F:protein serine/threonine kinase activity"/>
    <property type="evidence" value="ECO:0007669"/>
    <property type="project" value="UniProtKB-KW"/>
</dbReference>
<dbReference type="SUPFAM" id="SSF56112">
    <property type="entry name" value="Protein kinase-like (PK-like)"/>
    <property type="match status" value="1"/>
</dbReference>
<dbReference type="SUPFAM" id="SSF53300">
    <property type="entry name" value="vWA-like"/>
    <property type="match status" value="1"/>
</dbReference>
<keyword evidence="3" id="KW-0723">Serine/threonine-protein kinase</keyword>
<feature type="domain" description="Alpha-type protein kinase" evidence="8">
    <location>
        <begin position="382"/>
        <end position="588"/>
    </location>
</feature>
<dbReference type="InterPro" id="IPR056861">
    <property type="entry name" value="HMCN1-like_VWA"/>
</dbReference>
<dbReference type="Pfam" id="PF25106">
    <property type="entry name" value="VWA_4"/>
    <property type="match status" value="1"/>
</dbReference>